<dbReference type="PROSITE" id="PS51318">
    <property type="entry name" value="TAT"/>
    <property type="match status" value="1"/>
</dbReference>
<name>A0A366LMZ9_9ACTN</name>
<reference evidence="8 9" key="1">
    <citation type="submission" date="2018-06" db="EMBL/GenBank/DDBJ databases">
        <title>Sphaerisporangium craniellae sp. nov., isolated from a marine sponge in the South China Sea.</title>
        <authorList>
            <person name="Li L."/>
        </authorList>
    </citation>
    <scope>NUCLEOTIDE SEQUENCE [LARGE SCALE GENOMIC DNA]</scope>
    <source>
        <strain evidence="8 9">LHW63015</strain>
    </source>
</reference>
<evidence type="ECO:0000256" key="1">
    <source>
        <dbReference type="ARBA" id="ARBA00004635"/>
    </source>
</evidence>
<evidence type="ECO:0000256" key="6">
    <source>
        <dbReference type="PIRNR" id="PIRNR002854"/>
    </source>
</evidence>
<sequence>MTGGRERPGHRRIGKGVTGVRRFLGGAAAAVLTLVLAACGGGSGEPAAPAADGTIKIGASPTPHAQILTFVRDKLAAGAGLKLEIVEFTDYVQPNTQLQEGKLDANFFQHKPYLDDFVASKGGAALTFLQPVHLEPLGLYSRGVKSLAALPAGASVAVPNDATNLGRALKLLQDNGLIKLKEGAGTAATERDVADNPKKIAFKPLEAAQLPRSLQDVDAAVINGNYALEAGLKPAGDGLALEKAEGNPYANGLVVRTDQKDDANLKKLAGLLAGPEVAKYIKDTFGDGAVIPAQS</sequence>
<evidence type="ECO:0000256" key="7">
    <source>
        <dbReference type="PIRSR" id="PIRSR002854-1"/>
    </source>
</evidence>
<keyword evidence="4" id="KW-0564">Palmitate</keyword>
<evidence type="ECO:0000256" key="4">
    <source>
        <dbReference type="ARBA" id="ARBA00023139"/>
    </source>
</evidence>
<evidence type="ECO:0000256" key="3">
    <source>
        <dbReference type="ARBA" id="ARBA00023136"/>
    </source>
</evidence>
<dbReference type="EMBL" id="QMEY01000025">
    <property type="protein sequence ID" value="RBQ15197.1"/>
    <property type="molecule type" value="Genomic_DNA"/>
</dbReference>
<evidence type="ECO:0000313" key="9">
    <source>
        <dbReference type="Proteomes" id="UP000253303"/>
    </source>
</evidence>
<dbReference type="OrthoDB" id="9812878at2"/>
<dbReference type="Pfam" id="PF03180">
    <property type="entry name" value="Lipoprotein_9"/>
    <property type="match status" value="1"/>
</dbReference>
<evidence type="ECO:0000313" key="8">
    <source>
        <dbReference type="EMBL" id="RBQ15197.1"/>
    </source>
</evidence>
<dbReference type="GO" id="GO:0016020">
    <property type="term" value="C:membrane"/>
    <property type="evidence" value="ECO:0007669"/>
    <property type="project" value="UniProtKB-SubCell"/>
</dbReference>
<organism evidence="8 9">
    <name type="scientific">Spongiactinospora rosea</name>
    <dbReference type="NCBI Taxonomy" id="2248750"/>
    <lineage>
        <taxon>Bacteria</taxon>
        <taxon>Bacillati</taxon>
        <taxon>Actinomycetota</taxon>
        <taxon>Actinomycetes</taxon>
        <taxon>Streptosporangiales</taxon>
        <taxon>Streptosporangiaceae</taxon>
        <taxon>Spongiactinospora</taxon>
    </lineage>
</organism>
<comment type="caution">
    <text evidence="8">The sequence shown here is derived from an EMBL/GenBank/DDBJ whole genome shotgun (WGS) entry which is preliminary data.</text>
</comment>
<dbReference type="AlphaFoldDB" id="A0A366LMZ9"/>
<dbReference type="InterPro" id="IPR006311">
    <property type="entry name" value="TAT_signal"/>
</dbReference>
<accession>A0A366LMZ9</accession>
<dbReference type="Proteomes" id="UP000253303">
    <property type="component" value="Unassembled WGS sequence"/>
</dbReference>
<evidence type="ECO:0000256" key="2">
    <source>
        <dbReference type="ARBA" id="ARBA00022729"/>
    </source>
</evidence>
<dbReference type="PANTHER" id="PTHR30429">
    <property type="entry name" value="D-METHIONINE-BINDING LIPOPROTEIN METQ"/>
    <property type="match status" value="1"/>
</dbReference>
<keyword evidence="2" id="KW-0732">Signal</keyword>
<comment type="similarity">
    <text evidence="6">Belongs to the nlpA lipoprotein family.</text>
</comment>
<keyword evidence="5 6" id="KW-0449">Lipoprotein</keyword>
<dbReference type="SUPFAM" id="SSF53850">
    <property type="entry name" value="Periplasmic binding protein-like II"/>
    <property type="match status" value="1"/>
</dbReference>
<protein>
    <recommendedName>
        <fullName evidence="6">Lipoprotein</fullName>
    </recommendedName>
</protein>
<gene>
    <name evidence="8" type="ORF">DP939_36970</name>
</gene>
<keyword evidence="3" id="KW-0472">Membrane</keyword>
<comment type="subcellular location">
    <subcellularLocation>
        <location evidence="1">Membrane</location>
        <topology evidence="1">Lipid-anchor</topology>
    </subcellularLocation>
</comment>
<dbReference type="PIRSF" id="PIRSF002854">
    <property type="entry name" value="MetQ"/>
    <property type="match status" value="1"/>
</dbReference>
<dbReference type="CDD" id="cd13597">
    <property type="entry name" value="PBP2_lipoprotein_Tp32"/>
    <property type="match status" value="1"/>
</dbReference>
<dbReference type="InterPro" id="IPR004872">
    <property type="entry name" value="Lipoprotein_NlpA"/>
</dbReference>
<proteinExistence type="inferred from homology"/>
<feature type="lipid moiety-binding region" description="S-diacylglycerol cysteine" evidence="7">
    <location>
        <position position="39"/>
    </location>
</feature>
<dbReference type="PANTHER" id="PTHR30429:SF0">
    <property type="entry name" value="METHIONINE-BINDING LIPOPROTEIN METQ"/>
    <property type="match status" value="1"/>
</dbReference>
<dbReference type="Gene3D" id="3.40.190.10">
    <property type="entry name" value="Periplasmic binding protein-like II"/>
    <property type="match status" value="2"/>
</dbReference>
<keyword evidence="9" id="KW-1185">Reference proteome</keyword>
<evidence type="ECO:0000256" key="5">
    <source>
        <dbReference type="ARBA" id="ARBA00023288"/>
    </source>
</evidence>